<evidence type="ECO:0000256" key="5">
    <source>
        <dbReference type="SAM" id="MobiDB-lite"/>
    </source>
</evidence>
<name>A0ABS8IPF1_9BURK</name>
<dbReference type="Gene3D" id="3.30.565.10">
    <property type="entry name" value="Histidine kinase-like ATPase, C-terminal domain"/>
    <property type="match status" value="1"/>
</dbReference>
<feature type="domain" description="Histidine kinase/HSP90-like ATPase" evidence="6">
    <location>
        <begin position="179"/>
        <end position="288"/>
    </location>
</feature>
<dbReference type="InterPro" id="IPR050351">
    <property type="entry name" value="BphY/WalK/GraS-like"/>
</dbReference>
<dbReference type="Pfam" id="PF02518">
    <property type="entry name" value="HATPase_c"/>
    <property type="match status" value="1"/>
</dbReference>
<dbReference type="InterPro" id="IPR003594">
    <property type="entry name" value="HATPase_dom"/>
</dbReference>
<dbReference type="EC" id="2.7.13.3" evidence="2"/>
<comment type="catalytic activity">
    <reaction evidence="1">
        <text>ATP + protein L-histidine = ADP + protein N-phospho-L-histidine.</text>
        <dbReference type="EC" id="2.7.13.3"/>
    </reaction>
</comment>
<evidence type="ECO:0000256" key="2">
    <source>
        <dbReference type="ARBA" id="ARBA00012438"/>
    </source>
</evidence>
<evidence type="ECO:0000256" key="4">
    <source>
        <dbReference type="ARBA" id="ARBA00022777"/>
    </source>
</evidence>
<dbReference type="PANTHER" id="PTHR42878:SF14">
    <property type="entry name" value="OSMOLARITY TWO-COMPONENT SYSTEM PROTEIN SSK1"/>
    <property type="match status" value="1"/>
</dbReference>
<evidence type="ECO:0000256" key="3">
    <source>
        <dbReference type="ARBA" id="ARBA00022679"/>
    </source>
</evidence>
<protein>
    <recommendedName>
        <fullName evidence="2">histidine kinase</fullName>
        <ecNumber evidence="2">2.7.13.3</ecNumber>
    </recommendedName>
</protein>
<dbReference type="RefSeq" id="WP_229431399.1">
    <property type="nucleotide sequence ID" value="NZ_JAJHPV010000009.1"/>
</dbReference>
<dbReference type="SMART" id="SM00387">
    <property type="entry name" value="HATPase_c"/>
    <property type="match status" value="1"/>
</dbReference>
<gene>
    <name evidence="7" type="ORF">LMJ30_05805</name>
</gene>
<dbReference type="Proteomes" id="UP001198701">
    <property type="component" value="Unassembled WGS sequence"/>
</dbReference>
<keyword evidence="4" id="KW-0418">Kinase</keyword>
<accession>A0ABS8IPF1</accession>
<evidence type="ECO:0000313" key="7">
    <source>
        <dbReference type="EMBL" id="MCC6070477.1"/>
    </source>
</evidence>
<comment type="caution">
    <text evidence="7">The sequence shown here is derived from an EMBL/GenBank/DDBJ whole genome shotgun (WGS) entry which is preliminary data.</text>
</comment>
<dbReference type="EMBL" id="JAJHPV010000009">
    <property type="protein sequence ID" value="MCC6070477.1"/>
    <property type="molecule type" value="Genomic_DNA"/>
</dbReference>
<dbReference type="SUPFAM" id="SSF55874">
    <property type="entry name" value="ATPase domain of HSP90 chaperone/DNA topoisomerase II/histidine kinase"/>
    <property type="match status" value="1"/>
</dbReference>
<sequence length="288" mass="31807">MLAQSDGSHDRLRAARYFVRNHTYEDLNFLRIWSAKENVGWVKRALAMTLETITQHGPPAPPLDQVPAGETNTPSPELAHSRALKEVASALLHELEPLVGLLGVKIKKEIPNYEVSETKRQFEILRLYFHALSNLRLASEVTNVEDLDIGVVLQELLDETDNLGLDIQLLGTPRCIAHVDKGLIRIAAINGIRNAIESSVEARDSRPVGPILINWGETDADYWIAIIDDGVGLGRIEDPGRTLGRTSKAGHFGMGLSIVKQAMQALEGHLSVTSPEGKGATFELRWYK</sequence>
<evidence type="ECO:0000256" key="1">
    <source>
        <dbReference type="ARBA" id="ARBA00000085"/>
    </source>
</evidence>
<evidence type="ECO:0000259" key="6">
    <source>
        <dbReference type="SMART" id="SM00387"/>
    </source>
</evidence>
<feature type="region of interest" description="Disordered" evidence="5">
    <location>
        <begin position="56"/>
        <end position="77"/>
    </location>
</feature>
<dbReference type="PANTHER" id="PTHR42878">
    <property type="entry name" value="TWO-COMPONENT HISTIDINE KINASE"/>
    <property type="match status" value="1"/>
</dbReference>
<dbReference type="PRINTS" id="PR00344">
    <property type="entry name" value="BCTRLSENSOR"/>
</dbReference>
<evidence type="ECO:0000313" key="8">
    <source>
        <dbReference type="Proteomes" id="UP001198701"/>
    </source>
</evidence>
<reference evidence="7 8" key="1">
    <citation type="submission" date="2021-11" db="EMBL/GenBank/DDBJ databases">
        <authorList>
            <person name="Huq M.A."/>
        </authorList>
    </citation>
    <scope>NUCLEOTIDE SEQUENCE [LARGE SCALE GENOMIC DNA]</scope>
    <source>
        <strain evidence="7 8">MAHUQ-52</strain>
    </source>
</reference>
<dbReference type="InterPro" id="IPR036890">
    <property type="entry name" value="HATPase_C_sf"/>
</dbReference>
<proteinExistence type="predicted"/>
<keyword evidence="8" id="KW-1185">Reference proteome</keyword>
<dbReference type="InterPro" id="IPR004358">
    <property type="entry name" value="Sig_transdc_His_kin-like_C"/>
</dbReference>
<organism evidence="7 8">
    <name type="scientific">Massilia agrisoli</name>
    <dbReference type="NCBI Taxonomy" id="2892444"/>
    <lineage>
        <taxon>Bacteria</taxon>
        <taxon>Pseudomonadati</taxon>
        <taxon>Pseudomonadota</taxon>
        <taxon>Betaproteobacteria</taxon>
        <taxon>Burkholderiales</taxon>
        <taxon>Oxalobacteraceae</taxon>
        <taxon>Telluria group</taxon>
        <taxon>Massilia</taxon>
    </lineage>
</organism>
<keyword evidence="3" id="KW-0808">Transferase</keyword>